<dbReference type="EMBL" id="UINC01193357">
    <property type="protein sequence ID" value="SVE08938.1"/>
    <property type="molecule type" value="Genomic_DNA"/>
</dbReference>
<evidence type="ECO:0000256" key="1">
    <source>
        <dbReference type="SAM" id="Phobius"/>
    </source>
</evidence>
<keyword evidence="1" id="KW-1133">Transmembrane helix</keyword>
<gene>
    <name evidence="2" type="ORF">METZ01_LOCUS461792</name>
</gene>
<sequence length="93" mass="9918">MKKWLRRIRGMVGMGVIWGVAWFSAGLLMLLAIFLVGAPGADVPFPLGFGLLGFCAGVTFSGILGVIEGRRRFDQMSLPRFGVLGSVGGLLFS</sequence>
<keyword evidence="1" id="KW-0812">Transmembrane</keyword>
<accession>A0A383AP89</accession>
<reference evidence="2" key="1">
    <citation type="submission" date="2018-05" db="EMBL/GenBank/DDBJ databases">
        <authorList>
            <person name="Lanie J.A."/>
            <person name="Ng W.-L."/>
            <person name="Kazmierczak K.M."/>
            <person name="Andrzejewski T.M."/>
            <person name="Davidsen T.M."/>
            <person name="Wayne K.J."/>
            <person name="Tettelin H."/>
            <person name="Glass J.I."/>
            <person name="Rusch D."/>
            <person name="Podicherti R."/>
            <person name="Tsui H.-C.T."/>
            <person name="Winkler M.E."/>
        </authorList>
    </citation>
    <scope>NUCLEOTIDE SEQUENCE</scope>
</reference>
<feature type="transmembrane region" description="Helical" evidence="1">
    <location>
        <begin position="12"/>
        <end position="35"/>
    </location>
</feature>
<evidence type="ECO:0008006" key="3">
    <source>
        <dbReference type="Google" id="ProtNLM"/>
    </source>
</evidence>
<keyword evidence="1" id="KW-0472">Membrane</keyword>
<name>A0A383AP89_9ZZZZ</name>
<feature type="transmembrane region" description="Helical" evidence="1">
    <location>
        <begin position="47"/>
        <end position="67"/>
    </location>
</feature>
<protein>
    <recommendedName>
        <fullName evidence="3">Major facilitator superfamily (MFS) profile domain-containing protein</fullName>
    </recommendedName>
</protein>
<organism evidence="2">
    <name type="scientific">marine metagenome</name>
    <dbReference type="NCBI Taxonomy" id="408172"/>
    <lineage>
        <taxon>unclassified sequences</taxon>
        <taxon>metagenomes</taxon>
        <taxon>ecological metagenomes</taxon>
    </lineage>
</organism>
<feature type="non-terminal residue" evidence="2">
    <location>
        <position position="93"/>
    </location>
</feature>
<dbReference type="AlphaFoldDB" id="A0A383AP89"/>
<evidence type="ECO:0000313" key="2">
    <source>
        <dbReference type="EMBL" id="SVE08938.1"/>
    </source>
</evidence>
<proteinExistence type="predicted"/>